<dbReference type="Proteomes" id="UP001142393">
    <property type="component" value="Unassembled WGS sequence"/>
</dbReference>
<dbReference type="InterPro" id="IPR036691">
    <property type="entry name" value="Endo/exonu/phosph_ase_sf"/>
</dbReference>
<keyword evidence="3" id="KW-1185">Reference proteome</keyword>
<comment type="caution">
    <text evidence="2">The sequence shown here is derived from an EMBL/GenBank/DDBJ whole genome shotgun (WGS) entry which is preliminary data.</text>
</comment>
<sequence length="94" mass="11018">MNYRIDQRRDAITAAVRANEHESLFAHDQLLKEIKYNRGGRFRFFTEGPIAFAPTYKYHRRSDVYDTSEKRRAPAWCIVQGEAVALPEIRSQCI</sequence>
<dbReference type="EMBL" id="JANVFU010000021">
    <property type="protein sequence ID" value="KAJ3738946.1"/>
    <property type="molecule type" value="Genomic_DNA"/>
</dbReference>
<evidence type="ECO:0000259" key="1">
    <source>
        <dbReference type="Pfam" id="PF22669"/>
    </source>
</evidence>
<dbReference type="InterPro" id="IPR046985">
    <property type="entry name" value="IP5"/>
</dbReference>
<dbReference type="PANTHER" id="PTHR11200">
    <property type="entry name" value="INOSITOL 5-PHOSPHATASE"/>
    <property type="match status" value="1"/>
</dbReference>
<accession>A0A9W8NQN1</accession>
<dbReference type="GO" id="GO:0046856">
    <property type="term" value="P:phosphatidylinositol dephosphorylation"/>
    <property type="evidence" value="ECO:0007669"/>
    <property type="project" value="InterPro"/>
</dbReference>
<dbReference type="GO" id="GO:0004439">
    <property type="term" value="F:phosphatidylinositol-4,5-bisphosphate 5-phosphatase activity"/>
    <property type="evidence" value="ECO:0007669"/>
    <property type="project" value="TreeGrafter"/>
</dbReference>
<organism evidence="2 3">
    <name type="scientific">Lentinula detonsa</name>
    <dbReference type="NCBI Taxonomy" id="2804962"/>
    <lineage>
        <taxon>Eukaryota</taxon>
        <taxon>Fungi</taxon>
        <taxon>Dikarya</taxon>
        <taxon>Basidiomycota</taxon>
        <taxon>Agaricomycotina</taxon>
        <taxon>Agaricomycetes</taxon>
        <taxon>Agaricomycetidae</taxon>
        <taxon>Agaricales</taxon>
        <taxon>Marasmiineae</taxon>
        <taxon>Omphalotaceae</taxon>
        <taxon>Lentinula</taxon>
    </lineage>
</organism>
<protein>
    <recommendedName>
        <fullName evidence="1">Inositol polyphosphate-related phosphatase domain-containing protein</fullName>
    </recommendedName>
</protein>
<feature type="domain" description="Inositol polyphosphate-related phosphatase" evidence="1">
    <location>
        <begin position="1"/>
        <end position="77"/>
    </location>
</feature>
<dbReference type="SUPFAM" id="SSF56219">
    <property type="entry name" value="DNase I-like"/>
    <property type="match status" value="1"/>
</dbReference>
<dbReference type="Gene3D" id="3.60.10.10">
    <property type="entry name" value="Endonuclease/exonuclease/phosphatase"/>
    <property type="match status" value="1"/>
</dbReference>
<dbReference type="Pfam" id="PF22669">
    <property type="entry name" value="Exo_endo_phos2"/>
    <property type="match status" value="1"/>
</dbReference>
<dbReference type="PANTHER" id="PTHR11200:SF240">
    <property type="entry name" value="INOSITOL POLYPHOSPHATE 5-PHOSPHATASE C9G1.10C-RELATED"/>
    <property type="match status" value="1"/>
</dbReference>
<name>A0A9W8NQN1_9AGAR</name>
<evidence type="ECO:0000313" key="2">
    <source>
        <dbReference type="EMBL" id="KAJ3738946.1"/>
    </source>
</evidence>
<gene>
    <name evidence="2" type="ORF">DFH05DRAFT_1515931</name>
</gene>
<reference evidence="2 3" key="1">
    <citation type="journal article" date="2023" name="Proc. Natl. Acad. Sci. U.S.A.">
        <title>A global phylogenomic analysis of the shiitake genus Lentinula.</title>
        <authorList>
            <person name="Sierra-Patev S."/>
            <person name="Min B."/>
            <person name="Naranjo-Ortiz M."/>
            <person name="Looney B."/>
            <person name="Konkel Z."/>
            <person name="Slot J.C."/>
            <person name="Sakamoto Y."/>
            <person name="Steenwyk J.L."/>
            <person name="Rokas A."/>
            <person name="Carro J."/>
            <person name="Camarero S."/>
            <person name="Ferreira P."/>
            <person name="Molpeceres G."/>
            <person name="Ruiz-Duenas F.J."/>
            <person name="Serrano A."/>
            <person name="Henrissat B."/>
            <person name="Drula E."/>
            <person name="Hughes K.W."/>
            <person name="Mata J.L."/>
            <person name="Ishikawa N.K."/>
            <person name="Vargas-Isla R."/>
            <person name="Ushijima S."/>
            <person name="Smith C.A."/>
            <person name="Donoghue J."/>
            <person name="Ahrendt S."/>
            <person name="Andreopoulos W."/>
            <person name="He G."/>
            <person name="LaButti K."/>
            <person name="Lipzen A."/>
            <person name="Ng V."/>
            <person name="Riley R."/>
            <person name="Sandor L."/>
            <person name="Barry K."/>
            <person name="Martinez A.T."/>
            <person name="Xiao Y."/>
            <person name="Gibbons J.G."/>
            <person name="Terashima K."/>
            <person name="Grigoriev I.V."/>
            <person name="Hibbett D."/>
        </authorList>
    </citation>
    <scope>NUCLEOTIDE SEQUENCE [LARGE SCALE GENOMIC DNA]</scope>
    <source>
        <strain evidence="2 3">TFB7810</strain>
    </source>
</reference>
<evidence type="ECO:0000313" key="3">
    <source>
        <dbReference type="Proteomes" id="UP001142393"/>
    </source>
</evidence>
<dbReference type="AlphaFoldDB" id="A0A9W8NQN1"/>
<proteinExistence type="predicted"/>
<dbReference type="InterPro" id="IPR000300">
    <property type="entry name" value="IPPc"/>
</dbReference>